<dbReference type="AlphaFoldDB" id="A0A0A9D8H5"/>
<dbReference type="EMBL" id="GBRH01213814">
    <property type="protein sequence ID" value="JAD84081.1"/>
    <property type="molecule type" value="Transcribed_RNA"/>
</dbReference>
<proteinExistence type="predicted"/>
<accession>A0A0A9D8H5</accession>
<name>A0A0A9D8H5_ARUDO</name>
<evidence type="ECO:0000313" key="1">
    <source>
        <dbReference type="EMBL" id="JAD84081.1"/>
    </source>
</evidence>
<organism evidence="1">
    <name type="scientific">Arundo donax</name>
    <name type="common">Giant reed</name>
    <name type="synonym">Donax arundinaceus</name>
    <dbReference type="NCBI Taxonomy" id="35708"/>
    <lineage>
        <taxon>Eukaryota</taxon>
        <taxon>Viridiplantae</taxon>
        <taxon>Streptophyta</taxon>
        <taxon>Embryophyta</taxon>
        <taxon>Tracheophyta</taxon>
        <taxon>Spermatophyta</taxon>
        <taxon>Magnoliopsida</taxon>
        <taxon>Liliopsida</taxon>
        <taxon>Poales</taxon>
        <taxon>Poaceae</taxon>
        <taxon>PACMAD clade</taxon>
        <taxon>Arundinoideae</taxon>
        <taxon>Arundineae</taxon>
        <taxon>Arundo</taxon>
    </lineage>
</organism>
<reference evidence="1" key="2">
    <citation type="journal article" date="2015" name="Data Brief">
        <title>Shoot transcriptome of the giant reed, Arundo donax.</title>
        <authorList>
            <person name="Barrero R.A."/>
            <person name="Guerrero F.D."/>
            <person name="Moolhuijzen P."/>
            <person name="Goolsby J.A."/>
            <person name="Tidwell J."/>
            <person name="Bellgard S.E."/>
            <person name="Bellgard M.I."/>
        </authorList>
    </citation>
    <scope>NUCLEOTIDE SEQUENCE</scope>
    <source>
        <tissue evidence="1">Shoot tissue taken approximately 20 cm above the soil surface</tissue>
    </source>
</reference>
<reference evidence="1" key="1">
    <citation type="submission" date="2014-09" db="EMBL/GenBank/DDBJ databases">
        <authorList>
            <person name="Magalhaes I.L.F."/>
            <person name="Oliveira U."/>
            <person name="Santos F.R."/>
            <person name="Vidigal T.H.D.A."/>
            <person name="Brescovit A.D."/>
            <person name="Santos A.J."/>
        </authorList>
    </citation>
    <scope>NUCLEOTIDE SEQUENCE</scope>
    <source>
        <tissue evidence="1">Shoot tissue taken approximately 20 cm above the soil surface</tissue>
    </source>
</reference>
<protein>
    <submittedName>
        <fullName evidence="1">Uncharacterized protein</fullName>
    </submittedName>
</protein>
<sequence>MIIRQCFVCIIVSWFVSAVLSYICGFFCTVIQNGNSWVDLFHMTKKRKTFISLLTSEPKS</sequence>